<evidence type="ECO:0000259" key="4">
    <source>
        <dbReference type="PROSITE" id="PS50113"/>
    </source>
</evidence>
<dbReference type="SMART" id="SM00086">
    <property type="entry name" value="PAC"/>
    <property type="match status" value="2"/>
</dbReference>
<reference evidence="5 6" key="1">
    <citation type="submission" date="2018-04" db="EMBL/GenBank/DDBJ databases">
        <title>Methylobacterium sp. PR1016A genome.</title>
        <authorList>
            <person name="Park W."/>
        </authorList>
    </citation>
    <scope>NUCLEOTIDE SEQUENCE [LARGE SCALE GENOMIC DNA]</scope>
    <source>
        <strain evidence="5 6">PR1016A</strain>
    </source>
</reference>
<dbReference type="NCBIfam" id="TIGR00229">
    <property type="entry name" value="sensory_box"/>
    <property type="match status" value="2"/>
</dbReference>
<dbReference type="PANTHER" id="PTHR24422">
    <property type="entry name" value="CHEMOTAXIS PROTEIN METHYLTRANSFERASE"/>
    <property type="match status" value="1"/>
</dbReference>
<dbReference type="InterPro" id="IPR050903">
    <property type="entry name" value="Bact_Chemotaxis_MeTrfase"/>
</dbReference>
<dbReference type="GO" id="GO:0007165">
    <property type="term" value="P:signal transduction"/>
    <property type="evidence" value="ECO:0007669"/>
    <property type="project" value="UniProtKB-KW"/>
</dbReference>
<evidence type="ECO:0000259" key="2">
    <source>
        <dbReference type="PROSITE" id="PS50111"/>
    </source>
</evidence>
<evidence type="ECO:0000313" key="5">
    <source>
        <dbReference type="EMBL" id="AWB24733.1"/>
    </source>
</evidence>
<dbReference type="EMBL" id="CP028843">
    <property type="protein sequence ID" value="AWB24733.1"/>
    <property type="molecule type" value="Genomic_DNA"/>
</dbReference>
<dbReference type="KEGG" id="mee:DA075_06720"/>
<organism evidence="5 6">
    <name type="scientific">Methylobacterium currus</name>
    <dbReference type="NCBI Taxonomy" id="2051553"/>
    <lineage>
        <taxon>Bacteria</taxon>
        <taxon>Pseudomonadati</taxon>
        <taxon>Pseudomonadota</taxon>
        <taxon>Alphaproteobacteria</taxon>
        <taxon>Hyphomicrobiales</taxon>
        <taxon>Methylobacteriaceae</taxon>
        <taxon>Methylobacterium</taxon>
    </lineage>
</organism>
<dbReference type="SMART" id="SM00283">
    <property type="entry name" value="MA"/>
    <property type="match status" value="1"/>
</dbReference>
<dbReference type="Pfam" id="PF00015">
    <property type="entry name" value="MCPsignal"/>
    <property type="match status" value="1"/>
</dbReference>
<protein>
    <submittedName>
        <fullName evidence="5">PAS domain S-box protein</fullName>
    </submittedName>
</protein>
<feature type="domain" description="PAS" evidence="3">
    <location>
        <begin position="144"/>
        <end position="186"/>
    </location>
</feature>
<dbReference type="AlphaFoldDB" id="A0A2R4WT66"/>
<dbReference type="OrthoDB" id="9797364at2"/>
<name>A0A2R4WT66_9HYPH</name>
<dbReference type="InterPro" id="IPR035965">
    <property type="entry name" value="PAS-like_dom_sf"/>
</dbReference>
<feature type="domain" description="Methyl-accepting transducer" evidence="2">
    <location>
        <begin position="256"/>
        <end position="478"/>
    </location>
</feature>
<dbReference type="SMART" id="SM00091">
    <property type="entry name" value="PAS"/>
    <property type="match status" value="2"/>
</dbReference>
<dbReference type="GO" id="GO:0006935">
    <property type="term" value="P:chemotaxis"/>
    <property type="evidence" value="ECO:0007669"/>
    <property type="project" value="InterPro"/>
</dbReference>
<dbReference type="GO" id="GO:0004888">
    <property type="term" value="F:transmembrane signaling receptor activity"/>
    <property type="evidence" value="ECO:0007669"/>
    <property type="project" value="InterPro"/>
</dbReference>
<dbReference type="InterPro" id="IPR000014">
    <property type="entry name" value="PAS"/>
</dbReference>
<dbReference type="SUPFAM" id="SSF55785">
    <property type="entry name" value="PYP-like sensor domain (PAS domain)"/>
    <property type="match status" value="2"/>
</dbReference>
<accession>A0A2R4WT66</accession>
<dbReference type="Gene3D" id="3.30.450.20">
    <property type="entry name" value="PAS domain"/>
    <property type="match status" value="2"/>
</dbReference>
<evidence type="ECO:0000259" key="3">
    <source>
        <dbReference type="PROSITE" id="PS50112"/>
    </source>
</evidence>
<dbReference type="InterPro" id="IPR004090">
    <property type="entry name" value="Chemotax_Me-accpt_rcpt"/>
</dbReference>
<dbReference type="GO" id="GO:0016020">
    <property type="term" value="C:membrane"/>
    <property type="evidence" value="ECO:0007669"/>
    <property type="project" value="InterPro"/>
</dbReference>
<evidence type="ECO:0000256" key="1">
    <source>
        <dbReference type="PROSITE-ProRule" id="PRU00284"/>
    </source>
</evidence>
<dbReference type="PANTHER" id="PTHR24422:SF10">
    <property type="entry name" value="CHEMOTAXIS PROTEIN METHYLTRANSFERASE 2"/>
    <property type="match status" value="1"/>
</dbReference>
<dbReference type="PRINTS" id="PR00260">
    <property type="entry name" value="CHEMTRNSDUCR"/>
</dbReference>
<dbReference type="InterPro" id="IPR001610">
    <property type="entry name" value="PAC"/>
</dbReference>
<sequence length="492" mass="52092">MFDVDGFMARSTLRALDRSHAMIAFDPDGSILSANETFLILMGYTLPDLRGRHHRMLLPAAERDGAACQAVWDDLLRGAPHEGECLRLAKGDRAVWLRASYNPVPGRRGRIARIVMVAADVTDQKRRGLDAEGRLAALDRSQAVITFSPDGTIEDANRNFLDVLGYRLDEIRGRHHGVFVDPSERDTAAYRAFWTSLRAGQFQAAEYKRLGKDGREVWIQATYNPILDAQGRVCRVVKFATDVTPQARDRQRRAAAGRTIAGDLTVIGDAVSDVTDRSGQAARAVERVSSDIQAVAAGAEELAASVAEISQQVTHAATISRGAVAQAQDTGAIVAGLSGQAQQIGEVVSLIQSIAEQTNLLALNATIEAARAGAAGRGFSVVAAEVKALASQTARATDEIRARIDATRAATHEAVAAIGTIQATIRELDAVSAAIAAAVEEQAVVTREMSGSMQAASQGAETIAAGVGAIAGAVAQVDRATRQVRDASQAIA</sequence>
<dbReference type="InterPro" id="IPR013656">
    <property type="entry name" value="PAS_4"/>
</dbReference>
<keyword evidence="1" id="KW-0807">Transducer</keyword>
<evidence type="ECO:0000313" key="6">
    <source>
        <dbReference type="Proteomes" id="UP000244755"/>
    </source>
</evidence>
<dbReference type="Proteomes" id="UP000244755">
    <property type="component" value="Chromosome 1"/>
</dbReference>
<dbReference type="RefSeq" id="WP_099956454.1">
    <property type="nucleotide sequence ID" value="NZ_CP028843.1"/>
</dbReference>
<dbReference type="SUPFAM" id="SSF58104">
    <property type="entry name" value="Methyl-accepting chemotaxis protein (MCP) signaling domain"/>
    <property type="match status" value="1"/>
</dbReference>
<dbReference type="PROSITE" id="PS50111">
    <property type="entry name" value="CHEMOTAXIS_TRANSDUC_2"/>
    <property type="match status" value="1"/>
</dbReference>
<feature type="domain" description="PAS" evidence="3">
    <location>
        <begin position="22"/>
        <end position="52"/>
    </location>
</feature>
<feature type="domain" description="PAC" evidence="4">
    <location>
        <begin position="203"/>
        <end position="255"/>
    </location>
</feature>
<dbReference type="Gene3D" id="1.10.287.950">
    <property type="entry name" value="Methyl-accepting chemotaxis protein"/>
    <property type="match status" value="1"/>
</dbReference>
<keyword evidence="6" id="KW-1185">Reference proteome</keyword>
<dbReference type="InterPro" id="IPR004089">
    <property type="entry name" value="MCPsignal_dom"/>
</dbReference>
<proteinExistence type="predicted"/>
<dbReference type="Pfam" id="PF08448">
    <property type="entry name" value="PAS_4"/>
    <property type="match status" value="2"/>
</dbReference>
<dbReference type="PROSITE" id="PS50112">
    <property type="entry name" value="PAS"/>
    <property type="match status" value="2"/>
</dbReference>
<dbReference type="InterPro" id="IPR000700">
    <property type="entry name" value="PAS-assoc_C"/>
</dbReference>
<gene>
    <name evidence="5" type="ORF">DA075_06720</name>
</gene>
<dbReference type="CDD" id="cd00130">
    <property type="entry name" value="PAS"/>
    <property type="match status" value="2"/>
</dbReference>
<dbReference type="PROSITE" id="PS50113">
    <property type="entry name" value="PAC"/>
    <property type="match status" value="1"/>
</dbReference>